<dbReference type="AlphaFoldDB" id="A0AAN4YML6"/>
<evidence type="ECO:0000256" key="2">
    <source>
        <dbReference type="ARBA" id="ARBA00022490"/>
    </source>
</evidence>
<feature type="compositionally biased region" description="Basic and acidic residues" evidence="3">
    <location>
        <begin position="190"/>
        <end position="226"/>
    </location>
</feature>
<proteinExistence type="predicted"/>
<dbReference type="GO" id="GO:0005737">
    <property type="term" value="C:cytoplasm"/>
    <property type="evidence" value="ECO:0007669"/>
    <property type="project" value="UniProtKB-SubCell"/>
</dbReference>
<dbReference type="Proteomes" id="UP001165205">
    <property type="component" value="Unassembled WGS sequence"/>
</dbReference>
<dbReference type="GO" id="GO:0005634">
    <property type="term" value="C:nucleus"/>
    <property type="evidence" value="ECO:0007669"/>
    <property type="project" value="TreeGrafter"/>
</dbReference>
<feature type="domain" description="STM1-like N-terminal" evidence="4">
    <location>
        <begin position="33"/>
        <end position="80"/>
    </location>
</feature>
<dbReference type="InterPro" id="IPR019084">
    <property type="entry name" value="STM1-like_N"/>
</dbReference>
<keyword evidence="2" id="KW-0963">Cytoplasm</keyword>
<evidence type="ECO:0000313" key="5">
    <source>
        <dbReference type="EMBL" id="GMG30047.1"/>
    </source>
</evidence>
<dbReference type="Gene3D" id="6.10.140.1040">
    <property type="match status" value="1"/>
</dbReference>
<feature type="region of interest" description="Disordered" evidence="3">
    <location>
        <begin position="190"/>
        <end position="277"/>
    </location>
</feature>
<feature type="region of interest" description="Disordered" evidence="3">
    <location>
        <begin position="38"/>
        <end position="85"/>
    </location>
</feature>
<protein>
    <submittedName>
        <fullName evidence="5">Unnamed protein product</fullName>
    </submittedName>
</protein>
<evidence type="ECO:0000259" key="4">
    <source>
        <dbReference type="Pfam" id="PF09598"/>
    </source>
</evidence>
<dbReference type="InterPro" id="IPR039764">
    <property type="entry name" value="HABP4/SERBP1-like"/>
</dbReference>
<dbReference type="PANTHER" id="PTHR12299">
    <property type="entry name" value="HYALURONIC ACID-BINDING PROTEIN 4"/>
    <property type="match status" value="1"/>
</dbReference>
<gene>
    <name evidence="5" type="ORF">Aory04_000618500</name>
</gene>
<accession>A0AAN4YML6</accession>
<organism evidence="5 6">
    <name type="scientific">Aspergillus oryzae</name>
    <name type="common">Yellow koji mold</name>
    <dbReference type="NCBI Taxonomy" id="5062"/>
    <lineage>
        <taxon>Eukaryota</taxon>
        <taxon>Fungi</taxon>
        <taxon>Dikarya</taxon>
        <taxon>Ascomycota</taxon>
        <taxon>Pezizomycotina</taxon>
        <taxon>Eurotiomycetes</taxon>
        <taxon>Eurotiomycetidae</taxon>
        <taxon>Eurotiales</taxon>
        <taxon>Aspergillaceae</taxon>
        <taxon>Aspergillus</taxon>
        <taxon>Aspergillus subgen. Circumdati</taxon>
    </lineage>
</organism>
<evidence type="ECO:0000256" key="3">
    <source>
        <dbReference type="SAM" id="MobiDB-lite"/>
    </source>
</evidence>
<name>A0AAN4YML6_ASPOZ</name>
<comment type="subcellular location">
    <subcellularLocation>
        <location evidence="1">Cytoplasm</location>
    </subcellularLocation>
</comment>
<reference evidence="5" key="1">
    <citation type="submission" date="2023-04" db="EMBL/GenBank/DDBJ databases">
        <title>Aspergillus oryzae NBRC 4228.</title>
        <authorList>
            <person name="Ichikawa N."/>
            <person name="Sato H."/>
            <person name="Tonouchi N."/>
        </authorList>
    </citation>
    <scope>NUCLEOTIDE SEQUENCE</scope>
    <source>
        <strain evidence="5">NBRC 4228</strain>
    </source>
</reference>
<feature type="compositionally biased region" description="Basic and acidic residues" evidence="3">
    <location>
        <begin position="254"/>
        <end position="270"/>
    </location>
</feature>
<feature type="compositionally biased region" description="Gly residues" evidence="3">
    <location>
        <begin position="233"/>
        <end position="251"/>
    </location>
</feature>
<dbReference type="Pfam" id="PF09598">
    <property type="entry name" value="Stm1_N"/>
    <property type="match status" value="1"/>
</dbReference>
<sequence length="277" mass="30203">MADVRSKICFDLSCYDCQLRCQVITSSNVLARFAVAGNDPELDPSRPPAPPTKAIDKPAPRVGKRDAPKEAPSQPRAGQNSRRDEVILLESFETDICDTRSDTGKKVNQGWGGQSGEKELDDERAGEKIAQADENEPQTPAEEAEPAEKAKSYNDYLAEKAAAGDFSAKPVRAANEGTKADSKWANAKEFKREEDENYIKGSSEKAKREKARKEKNILEVDMRFVEAPRGNNGPRGRGGRGGRGARGGRGNGPRSERTERTAPVTVDEKNFPSLGGK</sequence>
<dbReference type="GO" id="GO:0003723">
    <property type="term" value="F:RNA binding"/>
    <property type="evidence" value="ECO:0007669"/>
    <property type="project" value="InterPro"/>
</dbReference>
<feature type="region of interest" description="Disordered" evidence="3">
    <location>
        <begin position="98"/>
        <end position="153"/>
    </location>
</feature>
<evidence type="ECO:0000313" key="6">
    <source>
        <dbReference type="Proteomes" id="UP001165205"/>
    </source>
</evidence>
<feature type="compositionally biased region" description="Basic and acidic residues" evidence="3">
    <location>
        <begin position="54"/>
        <end position="69"/>
    </location>
</feature>
<dbReference type="EMBL" id="BSYA01000065">
    <property type="protein sequence ID" value="GMG30047.1"/>
    <property type="molecule type" value="Genomic_DNA"/>
</dbReference>
<feature type="compositionally biased region" description="Basic and acidic residues" evidence="3">
    <location>
        <begin position="116"/>
        <end position="131"/>
    </location>
</feature>
<dbReference type="PANTHER" id="PTHR12299:SF17">
    <property type="entry name" value="AT19571P-RELATED"/>
    <property type="match status" value="1"/>
</dbReference>
<comment type="caution">
    <text evidence="5">The sequence shown here is derived from an EMBL/GenBank/DDBJ whole genome shotgun (WGS) entry which is preliminary data.</text>
</comment>
<evidence type="ECO:0000256" key="1">
    <source>
        <dbReference type="ARBA" id="ARBA00004496"/>
    </source>
</evidence>